<organism evidence="3 4">
    <name type="scientific">Monosporascus cannonballus</name>
    <dbReference type="NCBI Taxonomy" id="155416"/>
    <lineage>
        <taxon>Eukaryota</taxon>
        <taxon>Fungi</taxon>
        <taxon>Dikarya</taxon>
        <taxon>Ascomycota</taxon>
        <taxon>Pezizomycotina</taxon>
        <taxon>Sordariomycetes</taxon>
        <taxon>Xylariomycetidae</taxon>
        <taxon>Xylariales</taxon>
        <taxon>Xylariales incertae sedis</taxon>
        <taxon>Monosporascus</taxon>
    </lineage>
</organism>
<dbReference type="Proteomes" id="UP000294003">
    <property type="component" value="Unassembled WGS sequence"/>
</dbReference>
<feature type="signal peptide" evidence="1">
    <location>
        <begin position="1"/>
        <end position="18"/>
    </location>
</feature>
<evidence type="ECO:0000313" key="4">
    <source>
        <dbReference type="Proteomes" id="UP000294003"/>
    </source>
</evidence>
<gene>
    <name evidence="3" type="ORF">DL762_009468</name>
</gene>
<reference evidence="3 4" key="1">
    <citation type="submission" date="2018-06" db="EMBL/GenBank/DDBJ databases">
        <title>Complete Genomes of Monosporascus.</title>
        <authorList>
            <person name="Robinson A.J."/>
            <person name="Natvig D.O."/>
        </authorList>
    </citation>
    <scope>NUCLEOTIDE SEQUENCE [LARGE SCALE GENOMIC DNA]</scope>
    <source>
        <strain evidence="3 4">CBS 609.92</strain>
    </source>
</reference>
<sequence>MYASTVVAGLSLIASASARCDRGLLVGATDTYVAAQASGNSAAVSSMSAGNLTYTENEQPVDIHKGVLTTPIMIDHNRSVHDTENCASFTEIIAASDPYPYVIGTRILYTDSHRIKLIESIVTDEGDWLFNATGYLYWNSLENWDPIPEELRDSRETIQAAGDAYFDRFMNASVEVPFGVPCSRLEGGASTAPLNLTGDSCTAAGMPSTLVVTNRRYVVDEVMDVVDIYLGFPGLDRTVPDQHMPDSHMFRVESGKIRYIHTISSCVAPGCGLNSTLIPPRPRTRRVRRHL</sequence>
<dbReference type="EMBL" id="QJNS01000498">
    <property type="protein sequence ID" value="RYO77117.1"/>
    <property type="molecule type" value="Genomic_DNA"/>
</dbReference>
<feature type="domain" description="DUF8021" evidence="2">
    <location>
        <begin position="152"/>
        <end position="263"/>
    </location>
</feature>
<dbReference type="Pfam" id="PF26061">
    <property type="entry name" value="DUF8021"/>
    <property type="match status" value="1"/>
</dbReference>
<dbReference type="InterPro" id="IPR058334">
    <property type="entry name" value="DUF8021"/>
</dbReference>
<proteinExistence type="predicted"/>
<evidence type="ECO:0000313" key="3">
    <source>
        <dbReference type="EMBL" id="RYO77117.1"/>
    </source>
</evidence>
<feature type="chain" id="PRO_5045895531" description="DUF8021 domain-containing protein" evidence="1">
    <location>
        <begin position="19"/>
        <end position="291"/>
    </location>
</feature>
<accession>A0ABY0GT96</accession>
<evidence type="ECO:0000259" key="2">
    <source>
        <dbReference type="Pfam" id="PF26061"/>
    </source>
</evidence>
<comment type="caution">
    <text evidence="3">The sequence shown here is derived from an EMBL/GenBank/DDBJ whole genome shotgun (WGS) entry which is preliminary data.</text>
</comment>
<keyword evidence="4" id="KW-1185">Reference proteome</keyword>
<keyword evidence="1" id="KW-0732">Signal</keyword>
<evidence type="ECO:0000256" key="1">
    <source>
        <dbReference type="SAM" id="SignalP"/>
    </source>
</evidence>
<protein>
    <recommendedName>
        <fullName evidence="2">DUF8021 domain-containing protein</fullName>
    </recommendedName>
</protein>
<name>A0ABY0GT96_9PEZI</name>